<accession>A0ABW0L9T4</accession>
<proteinExistence type="predicted"/>
<organism evidence="1 2">
    <name type="scientific">Massilia niabensis</name>
    <dbReference type="NCBI Taxonomy" id="544910"/>
    <lineage>
        <taxon>Bacteria</taxon>
        <taxon>Pseudomonadati</taxon>
        <taxon>Pseudomonadota</taxon>
        <taxon>Betaproteobacteria</taxon>
        <taxon>Burkholderiales</taxon>
        <taxon>Oxalobacteraceae</taxon>
        <taxon>Telluria group</taxon>
        <taxon>Massilia</taxon>
    </lineage>
</organism>
<evidence type="ECO:0000313" key="2">
    <source>
        <dbReference type="Proteomes" id="UP001596050"/>
    </source>
</evidence>
<name>A0ABW0L9T4_9BURK</name>
<reference evidence="2" key="1">
    <citation type="journal article" date="2019" name="Int. J. Syst. Evol. Microbiol.">
        <title>The Global Catalogue of Microorganisms (GCM) 10K type strain sequencing project: providing services to taxonomists for standard genome sequencing and annotation.</title>
        <authorList>
            <consortium name="The Broad Institute Genomics Platform"/>
            <consortium name="The Broad Institute Genome Sequencing Center for Infectious Disease"/>
            <person name="Wu L."/>
            <person name="Ma J."/>
        </authorList>
    </citation>
    <scope>NUCLEOTIDE SEQUENCE [LARGE SCALE GENOMIC DNA]</scope>
    <source>
        <strain evidence="2">KACC 12649</strain>
    </source>
</reference>
<evidence type="ECO:0008006" key="3">
    <source>
        <dbReference type="Google" id="ProtNLM"/>
    </source>
</evidence>
<sequence>MAFDLGNLLQQYMGGAQGANHTRAEADFDRVAQEAPREQLAQGVTQALRSDQTPPFPQMVGQMFGQSNPNQQAGMLNQLIAAAGPSLIGMLAGRGGAGGLGGLGGGGGGGLGGLGGMAGGLGGLGGILGGLLNGGGNSQQPQITPEQASQLSPEQVQEIAAKAEQENPGIVDRMGDFYAENPNLVKGLGGAALAIALAHMASNIQRR</sequence>
<keyword evidence="2" id="KW-1185">Reference proteome</keyword>
<gene>
    <name evidence="1" type="ORF">ACFPN5_22190</name>
</gene>
<evidence type="ECO:0000313" key="1">
    <source>
        <dbReference type="EMBL" id="MFC5462524.1"/>
    </source>
</evidence>
<dbReference type="EMBL" id="JBHSMU010000016">
    <property type="protein sequence ID" value="MFC5462524.1"/>
    <property type="molecule type" value="Genomic_DNA"/>
</dbReference>
<protein>
    <recommendedName>
        <fullName evidence="3">DUF937 domain-containing protein</fullName>
    </recommendedName>
</protein>
<comment type="caution">
    <text evidence="1">The sequence shown here is derived from an EMBL/GenBank/DDBJ whole genome shotgun (WGS) entry which is preliminary data.</text>
</comment>
<dbReference type="RefSeq" id="WP_379786007.1">
    <property type="nucleotide sequence ID" value="NZ_JBHSMU010000016.1"/>
</dbReference>
<dbReference type="Proteomes" id="UP001596050">
    <property type="component" value="Unassembled WGS sequence"/>
</dbReference>